<evidence type="ECO:0000313" key="2">
    <source>
        <dbReference type="Proteomes" id="UP000093343"/>
    </source>
</evidence>
<dbReference type="EMBL" id="LVEN01000001">
    <property type="protein sequence ID" value="OCB78182.1"/>
    <property type="molecule type" value="Genomic_DNA"/>
</dbReference>
<dbReference type="RefSeq" id="WP_065447507.1">
    <property type="nucleotide sequence ID" value="NZ_LVEN01000001.1"/>
</dbReference>
<reference evidence="2" key="1">
    <citation type="submission" date="2016-03" db="EMBL/GenBank/DDBJ databases">
        <title>Draft genome sequence of Paenibacillus glacialis DSM 22343.</title>
        <authorList>
            <person name="Shin S.-K."/>
            <person name="Yi H."/>
        </authorList>
    </citation>
    <scope>NUCLEOTIDE SEQUENCE [LARGE SCALE GENOMIC DNA]</scope>
    <source>
        <strain evidence="2">CCUG 60099</strain>
    </source>
</reference>
<dbReference type="Proteomes" id="UP000093343">
    <property type="component" value="Unassembled WGS sequence"/>
</dbReference>
<proteinExistence type="predicted"/>
<protein>
    <submittedName>
        <fullName evidence="1">Uncharacterized protein</fullName>
    </submittedName>
</protein>
<keyword evidence="2" id="KW-1185">Reference proteome</keyword>
<sequence>MEKSSVYLHSILQKLAGNFPGTCPLEELTAVVIPPYNVLRTFAKNMSDQRQNQAKILDALIALEDQGYIVINRATDESCITIKGLIKINHTVLCN</sequence>
<name>A0ABX2XQ13_9FLAO</name>
<gene>
    <name evidence="1" type="ORF">FLP_00300</name>
</gene>
<evidence type="ECO:0000313" key="1">
    <source>
        <dbReference type="EMBL" id="OCB78182.1"/>
    </source>
</evidence>
<organism evidence="1 2">
    <name type="scientific">Flavobacterium piscis</name>
    <dbReference type="NCBI Taxonomy" id="1114874"/>
    <lineage>
        <taxon>Bacteria</taxon>
        <taxon>Pseudomonadati</taxon>
        <taxon>Bacteroidota</taxon>
        <taxon>Flavobacteriia</taxon>
        <taxon>Flavobacteriales</taxon>
        <taxon>Flavobacteriaceae</taxon>
        <taxon>Flavobacterium</taxon>
    </lineage>
</organism>
<accession>A0ABX2XQ13</accession>
<comment type="caution">
    <text evidence="1">The sequence shown here is derived from an EMBL/GenBank/DDBJ whole genome shotgun (WGS) entry which is preliminary data.</text>
</comment>